<evidence type="ECO:0000313" key="4">
    <source>
        <dbReference type="Proteomes" id="UP000565205"/>
    </source>
</evidence>
<name>A0A850NMX6_9PROT</name>
<proteinExistence type="predicted"/>
<dbReference type="Proteomes" id="UP000557688">
    <property type="component" value="Unassembled WGS sequence"/>
</dbReference>
<reference evidence="2 4" key="1">
    <citation type="submission" date="2020-06" db="EMBL/GenBank/DDBJ databases">
        <title>Description of novel acetic acid bacteria.</title>
        <authorList>
            <person name="Sombolestani A."/>
        </authorList>
    </citation>
    <scope>NUCLEOTIDE SEQUENCE [LARGE SCALE GENOMIC DNA]</scope>
    <source>
        <strain evidence="2 4">LMG 26838</strain>
    </source>
</reference>
<evidence type="ECO:0000313" key="3">
    <source>
        <dbReference type="Proteomes" id="UP000557688"/>
    </source>
</evidence>
<keyword evidence="3" id="KW-1185">Reference proteome</keyword>
<sequence length="220" mass="23252">MDGTRIAELVSLGYAKSAAATGTPFSLYRPTGPSNPVAGTPLMQFPVTISADSYRFRQPVTLGKPMRQILVDTSQTRAGDYLVGQQTLFIADQSPLLHVQAVLCNDVLTVKRAAAPDAGVVDADPNDNIIPAAYGGDVAGTEVLVLESWPASVIQGTKGEKSDVGLPSETRSPWFNVMLPAAGATVLSNDIAYDGNGQRYIISSVSSEGSVYRLTMMEAE</sequence>
<protein>
    <submittedName>
        <fullName evidence="2">Uncharacterized protein</fullName>
    </submittedName>
</protein>
<organism evidence="2 4">
    <name type="scientific">Endobacter medicaginis</name>
    <dbReference type="NCBI Taxonomy" id="1181271"/>
    <lineage>
        <taxon>Bacteria</taxon>
        <taxon>Pseudomonadati</taxon>
        <taxon>Pseudomonadota</taxon>
        <taxon>Alphaproteobacteria</taxon>
        <taxon>Acetobacterales</taxon>
        <taxon>Acetobacteraceae</taxon>
        <taxon>Endobacter</taxon>
    </lineage>
</organism>
<accession>A0A850NMX6</accession>
<reference evidence="1 3" key="2">
    <citation type="submission" date="2020-08" db="EMBL/GenBank/DDBJ databases">
        <title>Genomic Encyclopedia of Type Strains, Phase III (KMG-III): the genomes of soil and plant-associated and newly described type strains.</title>
        <authorList>
            <person name="Whitman W."/>
        </authorList>
    </citation>
    <scope>NUCLEOTIDE SEQUENCE [LARGE SCALE GENOMIC DNA]</scope>
    <source>
        <strain evidence="1 3">CECT 8088</strain>
    </source>
</reference>
<evidence type="ECO:0000313" key="1">
    <source>
        <dbReference type="EMBL" id="MBB3175392.1"/>
    </source>
</evidence>
<gene>
    <name evidence="1" type="ORF">FHR90_003247</name>
    <name evidence="2" type="ORF">HUK83_03165</name>
</gene>
<dbReference type="RefSeq" id="WP_176622063.1">
    <property type="nucleotide sequence ID" value="NZ_JABXXQ010000029.1"/>
</dbReference>
<dbReference type="EMBL" id="JABXXQ010000029">
    <property type="protein sequence ID" value="NVN29340.1"/>
    <property type="molecule type" value="Genomic_DNA"/>
</dbReference>
<dbReference type="EMBL" id="JACHXV010000029">
    <property type="protein sequence ID" value="MBB3175392.1"/>
    <property type="molecule type" value="Genomic_DNA"/>
</dbReference>
<comment type="caution">
    <text evidence="2">The sequence shown here is derived from an EMBL/GenBank/DDBJ whole genome shotgun (WGS) entry which is preliminary data.</text>
</comment>
<dbReference type="Proteomes" id="UP000565205">
    <property type="component" value="Unassembled WGS sequence"/>
</dbReference>
<evidence type="ECO:0000313" key="2">
    <source>
        <dbReference type="EMBL" id="NVN29340.1"/>
    </source>
</evidence>
<dbReference type="AlphaFoldDB" id="A0A850NMX6"/>